<dbReference type="RefSeq" id="WP_164505640.1">
    <property type="nucleotide sequence ID" value="NZ_JBHSSO010000015.1"/>
</dbReference>
<keyword evidence="3" id="KW-1185">Reference proteome</keyword>
<gene>
    <name evidence="2" type="ORF">ACFP1M_05185</name>
</gene>
<dbReference type="SUPFAM" id="SSF47413">
    <property type="entry name" value="lambda repressor-like DNA-binding domains"/>
    <property type="match status" value="1"/>
</dbReference>
<dbReference type="Proteomes" id="UP001596258">
    <property type="component" value="Unassembled WGS sequence"/>
</dbReference>
<reference evidence="3" key="1">
    <citation type="journal article" date="2019" name="Int. J. Syst. Evol. Microbiol.">
        <title>The Global Catalogue of Microorganisms (GCM) 10K type strain sequencing project: providing services to taxonomists for standard genome sequencing and annotation.</title>
        <authorList>
            <consortium name="The Broad Institute Genomics Platform"/>
            <consortium name="The Broad Institute Genome Sequencing Center for Infectious Disease"/>
            <person name="Wu L."/>
            <person name="Ma J."/>
        </authorList>
    </citation>
    <scope>NUCLEOTIDE SEQUENCE [LARGE SCALE GENOMIC DNA]</scope>
    <source>
        <strain evidence="3">CCM 8893</strain>
    </source>
</reference>
<protein>
    <submittedName>
        <fullName evidence="2">Helix-turn-helix transcriptional regulator</fullName>
    </submittedName>
</protein>
<name>A0ABW1U8M0_9LACO</name>
<proteinExistence type="predicted"/>
<dbReference type="CDD" id="cd00093">
    <property type="entry name" value="HTH_XRE"/>
    <property type="match status" value="1"/>
</dbReference>
<evidence type="ECO:0000313" key="2">
    <source>
        <dbReference type="EMBL" id="MFC6289596.1"/>
    </source>
</evidence>
<evidence type="ECO:0000313" key="3">
    <source>
        <dbReference type="Proteomes" id="UP001596258"/>
    </source>
</evidence>
<evidence type="ECO:0000259" key="1">
    <source>
        <dbReference type="PROSITE" id="PS50943"/>
    </source>
</evidence>
<dbReference type="EMBL" id="JBHSSO010000015">
    <property type="protein sequence ID" value="MFC6289596.1"/>
    <property type="molecule type" value="Genomic_DNA"/>
</dbReference>
<dbReference type="Gene3D" id="1.10.260.40">
    <property type="entry name" value="lambda repressor-like DNA-binding domains"/>
    <property type="match status" value="1"/>
</dbReference>
<sequence length="96" mass="10632">MALKSIDDYAKKLRQRNPNFNREMAATRLNLTMAIAVRQLREEMGLTQTAFAQLVGKSTASIANIEMGITPVSLATVSEIAFKTNREVTIAFDAKK</sequence>
<dbReference type="PROSITE" id="PS50943">
    <property type="entry name" value="HTH_CROC1"/>
    <property type="match status" value="1"/>
</dbReference>
<accession>A0ABW1U8M0</accession>
<dbReference type="SMART" id="SM00530">
    <property type="entry name" value="HTH_XRE"/>
    <property type="match status" value="1"/>
</dbReference>
<feature type="domain" description="HTH cro/C1-type" evidence="1">
    <location>
        <begin position="37"/>
        <end position="81"/>
    </location>
</feature>
<dbReference type="InterPro" id="IPR010982">
    <property type="entry name" value="Lambda_DNA-bd_dom_sf"/>
</dbReference>
<comment type="caution">
    <text evidence="2">The sequence shown here is derived from an EMBL/GenBank/DDBJ whole genome shotgun (WGS) entry which is preliminary data.</text>
</comment>
<dbReference type="Pfam" id="PF01381">
    <property type="entry name" value="HTH_3"/>
    <property type="match status" value="1"/>
</dbReference>
<organism evidence="2 3">
    <name type="scientific">Levilactobacillus angrenensis</name>
    <dbReference type="NCBI Taxonomy" id="2486020"/>
    <lineage>
        <taxon>Bacteria</taxon>
        <taxon>Bacillati</taxon>
        <taxon>Bacillota</taxon>
        <taxon>Bacilli</taxon>
        <taxon>Lactobacillales</taxon>
        <taxon>Lactobacillaceae</taxon>
        <taxon>Levilactobacillus</taxon>
    </lineage>
</organism>
<dbReference type="InterPro" id="IPR001387">
    <property type="entry name" value="Cro/C1-type_HTH"/>
</dbReference>